<dbReference type="InterPro" id="IPR026591">
    <property type="entry name" value="Sirtuin_cat_small_dom_sf"/>
</dbReference>
<comment type="catalytic activity">
    <reaction evidence="7">
        <text>N(6)-tetradecanoyl-L-lysyl-[protein] + NAD(+) + H2O = 2''-O-tetradecanoyl-ADP-D-ribose + nicotinamide + L-lysyl-[protein]</text>
        <dbReference type="Rhea" id="RHEA:70567"/>
        <dbReference type="Rhea" id="RHEA-COMP:9752"/>
        <dbReference type="Rhea" id="RHEA-COMP:15437"/>
        <dbReference type="ChEBI" id="CHEBI:15377"/>
        <dbReference type="ChEBI" id="CHEBI:17154"/>
        <dbReference type="ChEBI" id="CHEBI:29969"/>
        <dbReference type="ChEBI" id="CHEBI:57540"/>
        <dbReference type="ChEBI" id="CHEBI:141129"/>
        <dbReference type="ChEBI" id="CHEBI:189674"/>
    </reaction>
    <physiologicalReaction direction="left-to-right" evidence="7">
        <dbReference type="Rhea" id="RHEA:70568"/>
    </physiologicalReaction>
</comment>
<feature type="compositionally biased region" description="Basic and acidic residues" evidence="9">
    <location>
        <begin position="21"/>
        <end position="40"/>
    </location>
</feature>
<dbReference type="InterPro" id="IPR003000">
    <property type="entry name" value="Sirtuin"/>
</dbReference>
<feature type="binding site" evidence="8">
    <location>
        <position position="224"/>
    </location>
    <ligand>
        <name>Zn(2+)</name>
        <dbReference type="ChEBI" id="CHEBI:29105"/>
    </ligand>
</feature>
<dbReference type="AlphaFoldDB" id="A0A6J0BRB7"/>
<comment type="cofactor">
    <cofactor evidence="1">
        <name>Zn(2+)</name>
        <dbReference type="ChEBI" id="CHEBI:29105"/>
    </cofactor>
</comment>
<dbReference type="InterPro" id="IPR026590">
    <property type="entry name" value="Ssirtuin_cat_dom"/>
</dbReference>
<dbReference type="GeneID" id="107222449"/>
<dbReference type="GO" id="GO:0070403">
    <property type="term" value="F:NAD+ binding"/>
    <property type="evidence" value="ECO:0007669"/>
    <property type="project" value="InterPro"/>
</dbReference>
<gene>
    <name evidence="12" type="primary">LOC107222449</name>
</gene>
<evidence type="ECO:0000256" key="4">
    <source>
        <dbReference type="ARBA" id="ARBA00022833"/>
    </source>
</evidence>
<protein>
    <submittedName>
        <fullName evidence="12">NAD-dependent protein deacetylase sirtuin-2 isoform X1</fullName>
    </submittedName>
</protein>
<dbReference type="OrthoDB" id="420264at2759"/>
<keyword evidence="11" id="KW-1185">Reference proteome</keyword>
<dbReference type="InParanoid" id="A0A6J0BRB7"/>
<dbReference type="InterPro" id="IPR050134">
    <property type="entry name" value="NAD-dep_sirtuin_deacylases"/>
</dbReference>
<dbReference type="FunCoup" id="A0A6J0BRB7">
    <property type="interactions" value="1891"/>
</dbReference>
<evidence type="ECO:0000256" key="9">
    <source>
        <dbReference type="SAM" id="MobiDB-lite"/>
    </source>
</evidence>
<dbReference type="GO" id="GO:0017136">
    <property type="term" value="F:histone deacetylase activity, NAD-dependent"/>
    <property type="evidence" value="ECO:0007669"/>
    <property type="project" value="TreeGrafter"/>
</dbReference>
<evidence type="ECO:0000256" key="3">
    <source>
        <dbReference type="ARBA" id="ARBA00022723"/>
    </source>
</evidence>
<dbReference type="RefSeq" id="XP_015517311.1">
    <property type="nucleotide sequence ID" value="XM_015661825.2"/>
</dbReference>
<feature type="region of interest" description="Disordered" evidence="9">
    <location>
        <begin position="19"/>
        <end position="58"/>
    </location>
</feature>
<evidence type="ECO:0000256" key="2">
    <source>
        <dbReference type="ARBA" id="ARBA00022679"/>
    </source>
</evidence>
<reference evidence="12" key="1">
    <citation type="submission" date="2025-08" db="UniProtKB">
        <authorList>
            <consortium name="RefSeq"/>
        </authorList>
    </citation>
    <scope>IDENTIFICATION</scope>
    <source>
        <tissue evidence="12">Thorax and Abdomen</tissue>
    </source>
</reference>
<dbReference type="CTD" id="22933"/>
<evidence type="ECO:0000259" key="10">
    <source>
        <dbReference type="PROSITE" id="PS50305"/>
    </source>
</evidence>
<dbReference type="GO" id="GO:0005634">
    <property type="term" value="C:nucleus"/>
    <property type="evidence" value="ECO:0007669"/>
    <property type="project" value="TreeGrafter"/>
</dbReference>
<dbReference type="Proteomes" id="UP000829291">
    <property type="component" value="Chromosome 2"/>
</dbReference>
<organism evidence="12">
    <name type="scientific">Neodiprion lecontei</name>
    <name type="common">Redheaded pine sawfly</name>
    <dbReference type="NCBI Taxonomy" id="441921"/>
    <lineage>
        <taxon>Eukaryota</taxon>
        <taxon>Metazoa</taxon>
        <taxon>Ecdysozoa</taxon>
        <taxon>Arthropoda</taxon>
        <taxon>Hexapoda</taxon>
        <taxon>Insecta</taxon>
        <taxon>Pterygota</taxon>
        <taxon>Neoptera</taxon>
        <taxon>Endopterygota</taxon>
        <taxon>Hymenoptera</taxon>
        <taxon>Tenthredinoidea</taxon>
        <taxon>Diprionidae</taxon>
        <taxon>Diprioninae</taxon>
        <taxon>Neodiprion</taxon>
    </lineage>
</organism>
<evidence type="ECO:0000313" key="11">
    <source>
        <dbReference type="Proteomes" id="UP000829291"/>
    </source>
</evidence>
<feature type="active site" description="Proton acceptor" evidence="8">
    <location>
        <position position="216"/>
    </location>
</feature>
<proteinExistence type="predicted"/>
<dbReference type="Pfam" id="PF02146">
    <property type="entry name" value="SIR2"/>
    <property type="match status" value="1"/>
</dbReference>
<dbReference type="GO" id="GO:0046872">
    <property type="term" value="F:metal ion binding"/>
    <property type="evidence" value="ECO:0007669"/>
    <property type="project" value="UniProtKB-KW"/>
</dbReference>
<evidence type="ECO:0000313" key="12">
    <source>
        <dbReference type="RefSeq" id="XP_015517311.1"/>
    </source>
</evidence>
<dbReference type="Gene3D" id="3.40.50.1220">
    <property type="entry name" value="TPP-binding domain"/>
    <property type="match status" value="1"/>
</dbReference>
<dbReference type="CDD" id="cd01408">
    <property type="entry name" value="SIRT1"/>
    <property type="match status" value="1"/>
</dbReference>
<name>A0A6J0BRB7_NEOLC</name>
<dbReference type="PANTHER" id="PTHR11085">
    <property type="entry name" value="NAD-DEPENDENT PROTEIN DEACYLASE SIRTUIN-5, MITOCHONDRIAL-RELATED"/>
    <property type="match status" value="1"/>
</dbReference>
<dbReference type="PANTHER" id="PTHR11085:SF6">
    <property type="entry name" value="NAD-DEPENDENT PROTEIN DEACETYLASE SIRTUIN-2"/>
    <property type="match status" value="1"/>
</dbReference>
<comment type="catalytic activity">
    <reaction evidence="6">
        <text>N(6)-hexadecanoyl-L-lysyl-[protein] + NAD(+) + H2O = 2''-O-hexadecanoyl-ADP-D-ribose + nicotinamide + L-lysyl-[protein]</text>
        <dbReference type="Rhea" id="RHEA:70563"/>
        <dbReference type="Rhea" id="RHEA-COMP:9752"/>
        <dbReference type="Rhea" id="RHEA-COMP:14175"/>
        <dbReference type="ChEBI" id="CHEBI:15377"/>
        <dbReference type="ChEBI" id="CHEBI:17154"/>
        <dbReference type="ChEBI" id="CHEBI:29969"/>
        <dbReference type="ChEBI" id="CHEBI:57540"/>
        <dbReference type="ChEBI" id="CHEBI:138936"/>
        <dbReference type="ChEBI" id="CHEBI:189673"/>
    </reaction>
    <physiologicalReaction direction="left-to-right" evidence="6">
        <dbReference type="Rhea" id="RHEA:70564"/>
    </physiologicalReaction>
</comment>
<evidence type="ECO:0000256" key="8">
    <source>
        <dbReference type="PROSITE-ProRule" id="PRU00236"/>
    </source>
</evidence>
<feature type="binding site" evidence="8">
    <location>
        <position position="251"/>
    </location>
    <ligand>
        <name>Zn(2+)</name>
        <dbReference type="ChEBI" id="CHEBI:29105"/>
    </ligand>
</feature>
<dbReference type="SUPFAM" id="SSF52467">
    <property type="entry name" value="DHS-like NAD/FAD-binding domain"/>
    <property type="match status" value="1"/>
</dbReference>
<keyword evidence="2" id="KW-0808">Transferase</keyword>
<sequence length="389" mass="43659">MQLSPRTVIRCRGFPRLSVFEMEKPKDEKPSTAEDKRDSGAEDETPNSSSEATELEDSSVGKIRKYLAQKLGLHDSDNETDGQGAHMLTELSLDGIAEYIKSSGCRKIITMAGAGISTSAGIPDFRSPKSGLYHNLEKYNLPHPQAIFELDFFMENPEPFFVLAKQLMPIGFKPTPSHYFIRLLWEKGLLLRHYTQNVDTLERVAGIPGDVLVEAHGTFHTGHCLQCKASYEFEWMKEKILADEIPGCEKCKDGIVKPDIVFFGETLPDRFHTLIDNDFKQADLLIIMGSSLVVQPFASLVDMVPPNCPRLLINKEKVGMQDRIMRFLGLKQGLMFDPTDTNTGRDVAWLGECDTGCQLLADKLGWGEEMKVLIEKEQKNIEVEKSKEG</sequence>
<keyword evidence="5" id="KW-0520">NAD</keyword>
<evidence type="ECO:0000256" key="1">
    <source>
        <dbReference type="ARBA" id="ARBA00001947"/>
    </source>
</evidence>
<feature type="binding site" evidence="8">
    <location>
        <position position="227"/>
    </location>
    <ligand>
        <name>Zn(2+)</name>
        <dbReference type="ChEBI" id="CHEBI:29105"/>
    </ligand>
</feature>
<dbReference type="Gene3D" id="3.30.1600.10">
    <property type="entry name" value="SIR2/SIRT2 'Small Domain"/>
    <property type="match status" value="1"/>
</dbReference>
<dbReference type="PROSITE" id="PS50305">
    <property type="entry name" value="SIRTUIN"/>
    <property type="match status" value="1"/>
</dbReference>
<feature type="domain" description="Deacetylase sirtuin-type" evidence="10">
    <location>
        <begin position="86"/>
        <end position="367"/>
    </location>
</feature>
<accession>A0A6J0BRB7</accession>
<dbReference type="InterPro" id="IPR029035">
    <property type="entry name" value="DHS-like_NAD/FAD-binding_dom"/>
</dbReference>
<evidence type="ECO:0000256" key="5">
    <source>
        <dbReference type="ARBA" id="ARBA00023027"/>
    </source>
</evidence>
<dbReference type="KEGG" id="nlo:107222449"/>
<feature type="binding site" evidence="8">
    <location>
        <position position="248"/>
    </location>
    <ligand>
        <name>Zn(2+)</name>
        <dbReference type="ChEBI" id="CHEBI:29105"/>
    </ligand>
</feature>
<keyword evidence="4 8" id="KW-0862">Zinc</keyword>
<keyword evidence="3 8" id="KW-0479">Metal-binding</keyword>
<evidence type="ECO:0000256" key="6">
    <source>
        <dbReference type="ARBA" id="ARBA00048378"/>
    </source>
</evidence>
<evidence type="ECO:0000256" key="7">
    <source>
        <dbReference type="ARBA" id="ARBA00048905"/>
    </source>
</evidence>